<dbReference type="PANTHER" id="PTHR43801">
    <property type="entry name" value="NUCLEOTIDE-BINDING PROTEIN-RELATED"/>
    <property type="match status" value="1"/>
</dbReference>
<evidence type="ECO:0000313" key="3">
    <source>
        <dbReference type="EMBL" id="QNO48151.1"/>
    </source>
</evidence>
<dbReference type="EMBL" id="MT631284">
    <property type="protein sequence ID" value="QNO47969.1"/>
    <property type="molecule type" value="Genomic_DNA"/>
</dbReference>
<dbReference type="Pfam" id="PF01976">
    <property type="entry name" value="DUF116"/>
    <property type="match status" value="1"/>
</dbReference>
<keyword evidence="1" id="KW-1133">Transmembrane helix</keyword>
<accession>A0A7G9YIY5</accession>
<keyword evidence="1" id="KW-0812">Transmembrane</keyword>
<sequence length="257" mass="29654">MRSFRFDRFYGFEGYTDVSYPFHHRYIFIHLTGNFKYPHNSFSLMEVPYELLGRFFVFLAVAILLATVLALLLGVYSFKRHKIIFPNFILFVLYIFYSPAKWVCRVFYIKEELVDEILIELRNAMMLEKFTRMRGGRIVLLPQCMRGPKCATRCDPIIGYECKMCGRCDIGRIAKAAEKYDFKVFVVPGGSFVRKILKSCSPDACIAVACYSELTEAMQDIAKTATVQGVPLLRDGCYDTKVDVDEVIKKMELCCDV</sequence>
<keyword evidence="1" id="KW-0472">Membrane</keyword>
<dbReference type="InterPro" id="IPR002829">
    <property type="entry name" value="DUF116"/>
</dbReference>
<dbReference type="AlphaFoldDB" id="A0A7G9YIY5"/>
<feature type="transmembrane region" description="Helical" evidence="1">
    <location>
        <begin position="83"/>
        <end position="100"/>
    </location>
</feature>
<dbReference type="EMBL" id="MT631313">
    <property type="protein sequence ID" value="QNO48151.1"/>
    <property type="molecule type" value="Genomic_DNA"/>
</dbReference>
<gene>
    <name evidence="3" type="ORF">GOJLPIDM_00007</name>
    <name evidence="2" type="ORF">KNONPEEI_00007</name>
</gene>
<reference evidence="2" key="1">
    <citation type="submission" date="2020-06" db="EMBL/GenBank/DDBJ databases">
        <title>Unique genomic features of the anaerobic methanotrophic archaea.</title>
        <authorList>
            <person name="Chadwick G.L."/>
            <person name="Skennerton C.T."/>
            <person name="Laso-Perez R."/>
            <person name="Leu A.O."/>
            <person name="Speth D.R."/>
            <person name="Yu H."/>
            <person name="Morgan-Lang C."/>
            <person name="Hatzenpichler R."/>
            <person name="Goudeau D."/>
            <person name="Malmstrom R."/>
            <person name="Brazelton W.J."/>
            <person name="Woyke T."/>
            <person name="Hallam S.J."/>
            <person name="Tyson G.W."/>
            <person name="Wegener G."/>
            <person name="Boetius A."/>
            <person name="Orphan V."/>
        </authorList>
    </citation>
    <scope>NUCLEOTIDE SEQUENCE</scope>
</reference>
<protein>
    <recommendedName>
        <fullName evidence="4">DUF116 domain-containing protein</fullName>
    </recommendedName>
</protein>
<proteinExistence type="predicted"/>
<evidence type="ECO:0000256" key="1">
    <source>
        <dbReference type="SAM" id="Phobius"/>
    </source>
</evidence>
<feature type="transmembrane region" description="Helical" evidence="1">
    <location>
        <begin position="55"/>
        <end position="76"/>
    </location>
</feature>
<name>A0A7G9YIY5_9EURY</name>
<organism evidence="2">
    <name type="scientific">Candidatus Methanogaster sp. ANME-2c ERB4</name>
    <dbReference type="NCBI Taxonomy" id="2759911"/>
    <lineage>
        <taxon>Archaea</taxon>
        <taxon>Methanobacteriati</taxon>
        <taxon>Methanobacteriota</taxon>
        <taxon>Stenosarchaea group</taxon>
        <taxon>Methanomicrobia</taxon>
        <taxon>Methanosarcinales</taxon>
        <taxon>ANME-2 cluster</taxon>
        <taxon>Candidatus Methanogasteraceae</taxon>
        <taxon>Candidatus Methanogaster</taxon>
    </lineage>
</organism>
<evidence type="ECO:0008006" key="4">
    <source>
        <dbReference type="Google" id="ProtNLM"/>
    </source>
</evidence>
<dbReference type="PANTHER" id="PTHR43801:SF1">
    <property type="entry name" value="POLYPRENYL SYNTHETASE"/>
    <property type="match status" value="1"/>
</dbReference>
<evidence type="ECO:0000313" key="2">
    <source>
        <dbReference type="EMBL" id="QNO47969.1"/>
    </source>
</evidence>